<dbReference type="Gene3D" id="3.40.50.150">
    <property type="entry name" value="Vaccinia Virus protein VP39"/>
    <property type="match status" value="1"/>
</dbReference>
<dbReference type="Pfam" id="PF03492">
    <property type="entry name" value="Methyltransf_7"/>
    <property type="match status" value="1"/>
</dbReference>
<dbReference type="Gene3D" id="1.10.1200.270">
    <property type="entry name" value="Methyltransferase, alpha-helical capping domain"/>
    <property type="match status" value="1"/>
</dbReference>
<keyword evidence="2" id="KW-0460">Magnesium</keyword>
<gene>
    <name evidence="3" type="ORF">PGB27_08605</name>
</gene>
<dbReference type="PANTHER" id="PTHR31009">
    <property type="entry name" value="S-ADENOSYL-L-METHIONINE:CARBOXYL METHYLTRANSFERASE FAMILY PROTEIN"/>
    <property type="match status" value="1"/>
</dbReference>
<evidence type="ECO:0000313" key="4">
    <source>
        <dbReference type="Proteomes" id="UP001300763"/>
    </source>
</evidence>
<evidence type="ECO:0000256" key="1">
    <source>
        <dbReference type="ARBA" id="ARBA00022723"/>
    </source>
</evidence>
<accession>A0ABT5SRE3</accession>
<dbReference type="SUPFAM" id="SSF53335">
    <property type="entry name" value="S-adenosyl-L-methionine-dependent methyltransferases"/>
    <property type="match status" value="1"/>
</dbReference>
<proteinExistence type="predicted"/>
<comment type="caution">
    <text evidence="3">The sequence shown here is derived from an EMBL/GenBank/DDBJ whole genome shotgun (WGS) entry which is preliminary data.</text>
</comment>
<dbReference type="EMBL" id="JAQZAO010000003">
    <property type="protein sequence ID" value="MDD7965410.1"/>
    <property type="molecule type" value="Genomic_DNA"/>
</dbReference>
<keyword evidence="4" id="KW-1185">Reference proteome</keyword>
<evidence type="ECO:0000256" key="2">
    <source>
        <dbReference type="ARBA" id="ARBA00022842"/>
    </source>
</evidence>
<keyword evidence="1" id="KW-0479">Metal-binding</keyword>
<name>A0ABT5SRE3_9PSEU</name>
<dbReference type="InterPro" id="IPR042086">
    <property type="entry name" value="MeTrfase_capping"/>
</dbReference>
<protein>
    <recommendedName>
        <fullName evidence="5">SAM-dependent methyltransferase</fullName>
    </recommendedName>
</protein>
<reference evidence="3 4" key="1">
    <citation type="submission" date="2023-02" db="EMBL/GenBank/DDBJ databases">
        <title>Genome sequencing required for Actinomycetospora new species description.</title>
        <authorList>
            <person name="Saimee Y."/>
            <person name="Duangmal K."/>
        </authorList>
    </citation>
    <scope>NUCLEOTIDE SEQUENCE [LARGE SCALE GENOMIC DNA]</scope>
    <source>
        <strain evidence="3 4">DW7H6</strain>
    </source>
</reference>
<dbReference type="Proteomes" id="UP001300763">
    <property type="component" value="Unassembled WGS sequence"/>
</dbReference>
<dbReference type="InterPro" id="IPR029063">
    <property type="entry name" value="SAM-dependent_MTases_sf"/>
</dbReference>
<organism evidence="3 4">
    <name type="scientific">Actinomycetospora lemnae</name>
    <dbReference type="NCBI Taxonomy" id="3019891"/>
    <lineage>
        <taxon>Bacteria</taxon>
        <taxon>Bacillati</taxon>
        <taxon>Actinomycetota</taxon>
        <taxon>Actinomycetes</taxon>
        <taxon>Pseudonocardiales</taxon>
        <taxon>Pseudonocardiaceae</taxon>
        <taxon>Actinomycetospora</taxon>
    </lineage>
</organism>
<dbReference type="RefSeq" id="WP_274199952.1">
    <property type="nucleotide sequence ID" value="NZ_JAQZAO010000003.1"/>
</dbReference>
<dbReference type="InterPro" id="IPR005299">
    <property type="entry name" value="MeTrfase_7"/>
</dbReference>
<evidence type="ECO:0000313" key="3">
    <source>
        <dbReference type="EMBL" id="MDD7965410.1"/>
    </source>
</evidence>
<evidence type="ECO:0008006" key="5">
    <source>
        <dbReference type="Google" id="ProtNLM"/>
    </source>
</evidence>
<sequence length="348" mass="36951">MSTAMEGGGHYNAHASAQAASATFGLDQVRVAATSAPVGPAGTVTIADYGASEGRNSLAPVGAAVEVVRHVRGEHQPIWVVHTDLPDNDFGSLFRTVADDPGSYRRPGVYTAAVGRSFYEQLLPDASVGLGWSSIAVHWLSAVPGPLDGFWFSTATAGQYDAWARAGATDWRAFLTARASEMLPGARLVVVVGAAHGDGRDRRSGAERAMDEVARGLEVLVERGTVTDTERSAMTIPAWYRTAAEWEAPFVDGSDLVLEQLRLVDLGDPLWHQTRRADPDGPAGYPATVAAALRVSFGPSLLQGLDPDRRGAVAHALFDGHLARAIAAAPPAPWFDWRLAVMVIAKPR</sequence>